<dbReference type="GO" id="GO:0004721">
    <property type="term" value="F:phosphoprotein phosphatase activity"/>
    <property type="evidence" value="ECO:0007669"/>
    <property type="project" value="InterPro"/>
</dbReference>
<dbReference type="PROSITE" id="PS50056">
    <property type="entry name" value="TYR_PHOSPHATASE_2"/>
    <property type="match status" value="1"/>
</dbReference>
<reference evidence="2 3" key="1">
    <citation type="submission" date="2021-01" db="EMBL/GenBank/DDBJ databases">
        <title>Cercospora kikuchii MAFF 305040 whole genome shotgun sequence.</title>
        <authorList>
            <person name="Kashiwa T."/>
            <person name="Suzuki T."/>
        </authorList>
    </citation>
    <scope>NUCLEOTIDE SEQUENCE [LARGE SCALE GENOMIC DNA]</scope>
    <source>
        <strain evidence="2 3">MAFF 305040</strain>
    </source>
</reference>
<keyword evidence="3" id="KW-1185">Reference proteome</keyword>
<evidence type="ECO:0000313" key="3">
    <source>
        <dbReference type="Proteomes" id="UP000825890"/>
    </source>
</evidence>
<organism evidence="2 3">
    <name type="scientific">Cercospora kikuchii</name>
    <dbReference type="NCBI Taxonomy" id="84275"/>
    <lineage>
        <taxon>Eukaryota</taxon>
        <taxon>Fungi</taxon>
        <taxon>Dikarya</taxon>
        <taxon>Ascomycota</taxon>
        <taxon>Pezizomycotina</taxon>
        <taxon>Dothideomycetes</taxon>
        <taxon>Dothideomycetidae</taxon>
        <taxon>Mycosphaerellales</taxon>
        <taxon>Mycosphaerellaceae</taxon>
        <taxon>Cercospora</taxon>
    </lineage>
</organism>
<dbReference type="Pfam" id="PF13350">
    <property type="entry name" value="Y_phosphatase3"/>
    <property type="match status" value="1"/>
</dbReference>
<proteinExistence type="predicted"/>
<feature type="domain" description="Tyrosine specific protein phosphatases" evidence="1">
    <location>
        <begin position="132"/>
        <end position="196"/>
    </location>
</feature>
<evidence type="ECO:0000259" key="1">
    <source>
        <dbReference type="PROSITE" id="PS50056"/>
    </source>
</evidence>
<dbReference type="OrthoDB" id="449382at2759"/>
<protein>
    <recommendedName>
        <fullName evidence="1">Tyrosine specific protein phosphatases domain-containing protein</fullName>
    </recommendedName>
</protein>
<dbReference type="AlphaFoldDB" id="A0A9P3CC15"/>
<dbReference type="PANTHER" id="PTHR31126">
    <property type="entry name" value="TYROSINE-PROTEIN PHOSPHATASE"/>
    <property type="match status" value="1"/>
</dbReference>
<dbReference type="InterPro" id="IPR029021">
    <property type="entry name" value="Prot-tyrosine_phosphatase-like"/>
</dbReference>
<dbReference type="GeneID" id="68286325"/>
<dbReference type="EMBL" id="BOLY01000001">
    <property type="protein sequence ID" value="GIZ37300.1"/>
    <property type="molecule type" value="Genomic_DNA"/>
</dbReference>
<dbReference type="RefSeq" id="XP_044651787.1">
    <property type="nucleotide sequence ID" value="XM_044795852.1"/>
</dbReference>
<gene>
    <name evidence="2" type="ORF">CKM354_000075000</name>
</gene>
<comment type="caution">
    <text evidence="2">The sequence shown here is derived from an EMBL/GenBank/DDBJ whole genome shotgun (WGS) entry which is preliminary data.</text>
</comment>
<dbReference type="InterPro" id="IPR026893">
    <property type="entry name" value="Tyr/Ser_Pase_IphP-type"/>
</dbReference>
<dbReference type="InterPro" id="IPR016130">
    <property type="entry name" value="Tyr_Pase_AS"/>
</dbReference>
<name>A0A9P3CC15_9PEZI</name>
<evidence type="ECO:0000313" key="2">
    <source>
        <dbReference type="EMBL" id="GIZ37300.1"/>
    </source>
</evidence>
<sequence length="276" mass="31179">MSKSYTIEDVLAMPIAEAIDPDIVKDIVNRPPFVHIPGSFNARDVGADEHAEVRSGYIFRSGTFEDADDATLASLQKLNITTIYDLRTFRETQDHSDPQFSGIDIRWCPSTVDNDLEKNFQAKVAQKLNIHEEYAKLMRSHAPKFEAVFRHILEQPDKPFLFHCFAGKDRTGILAALITLLGQGEDRNEALSAAQRDYDLTRVGIEPVRELLLAKILSYGNVDPKDAGGFADLRAFLVELSREYGGVQAYLSNHLGFTFEEIQQIRQNLRPRPSRQ</sequence>
<dbReference type="SUPFAM" id="SSF52799">
    <property type="entry name" value="(Phosphotyrosine protein) phosphatases II"/>
    <property type="match status" value="1"/>
</dbReference>
<dbReference type="Proteomes" id="UP000825890">
    <property type="component" value="Unassembled WGS sequence"/>
</dbReference>
<dbReference type="Gene3D" id="3.90.190.10">
    <property type="entry name" value="Protein tyrosine phosphatase superfamily"/>
    <property type="match status" value="1"/>
</dbReference>
<dbReference type="PROSITE" id="PS00383">
    <property type="entry name" value="TYR_PHOSPHATASE_1"/>
    <property type="match status" value="1"/>
</dbReference>
<dbReference type="PANTHER" id="PTHR31126:SF1">
    <property type="entry name" value="TYROSINE SPECIFIC PROTEIN PHOSPHATASES DOMAIN-CONTAINING PROTEIN"/>
    <property type="match status" value="1"/>
</dbReference>
<accession>A0A9P3CC15</accession>
<dbReference type="InterPro" id="IPR000387">
    <property type="entry name" value="Tyr_Pase_dom"/>
</dbReference>